<protein>
    <submittedName>
        <fullName evidence="1">Uncharacterized protein</fullName>
    </submittedName>
</protein>
<organism evidence="1 2">
    <name type="scientific">Trichuris suis</name>
    <name type="common">pig whipworm</name>
    <dbReference type="NCBI Taxonomy" id="68888"/>
    <lineage>
        <taxon>Eukaryota</taxon>
        <taxon>Metazoa</taxon>
        <taxon>Ecdysozoa</taxon>
        <taxon>Nematoda</taxon>
        <taxon>Enoplea</taxon>
        <taxon>Dorylaimia</taxon>
        <taxon>Trichinellida</taxon>
        <taxon>Trichuridae</taxon>
        <taxon>Trichuris</taxon>
    </lineage>
</organism>
<sequence length="89" mass="10298">MLDPFIVNPLNMNIYLQEELIKQQLNEEIKPSKVGSYEHLRLQKETPAHYLALWATMKSLLMTISSSSVQSVILGRLWISARRNRISSK</sequence>
<name>A0A085LMY2_9BILA</name>
<reference evidence="1 2" key="1">
    <citation type="journal article" date="2014" name="Nat. Genet.">
        <title>Genome and transcriptome of the porcine whipworm Trichuris suis.</title>
        <authorList>
            <person name="Jex A.R."/>
            <person name="Nejsum P."/>
            <person name="Schwarz E.M."/>
            <person name="Hu L."/>
            <person name="Young N.D."/>
            <person name="Hall R.S."/>
            <person name="Korhonen P.K."/>
            <person name="Liao S."/>
            <person name="Thamsborg S."/>
            <person name="Xia J."/>
            <person name="Xu P."/>
            <person name="Wang S."/>
            <person name="Scheerlinck J.P."/>
            <person name="Hofmann A."/>
            <person name="Sternberg P.W."/>
            <person name="Wang J."/>
            <person name="Gasser R.B."/>
        </authorList>
    </citation>
    <scope>NUCLEOTIDE SEQUENCE [LARGE SCALE GENOMIC DNA]</scope>
    <source>
        <strain evidence="1">DCEP-RM93M</strain>
    </source>
</reference>
<dbReference type="EMBL" id="KL363378">
    <property type="protein sequence ID" value="KFD46328.1"/>
    <property type="molecule type" value="Genomic_DNA"/>
</dbReference>
<dbReference type="AlphaFoldDB" id="A0A085LMY2"/>
<evidence type="ECO:0000313" key="2">
    <source>
        <dbReference type="Proteomes" id="UP000030764"/>
    </source>
</evidence>
<proteinExistence type="predicted"/>
<keyword evidence="2" id="KW-1185">Reference proteome</keyword>
<accession>A0A085LMY2</accession>
<gene>
    <name evidence="1" type="ORF">M513_12806</name>
</gene>
<evidence type="ECO:0000313" key="1">
    <source>
        <dbReference type="EMBL" id="KFD46328.1"/>
    </source>
</evidence>
<dbReference type="Proteomes" id="UP000030764">
    <property type="component" value="Unassembled WGS sequence"/>
</dbReference>